<dbReference type="SMART" id="SM00857">
    <property type="entry name" value="Resolvase"/>
    <property type="match status" value="1"/>
</dbReference>
<dbReference type="SUPFAM" id="SSF53041">
    <property type="entry name" value="Resolvase-like"/>
    <property type="match status" value="1"/>
</dbReference>
<dbReference type="Gene3D" id="3.90.1750.20">
    <property type="entry name" value="Putative Large Serine Recombinase, Chain B, Domain 2"/>
    <property type="match status" value="1"/>
</dbReference>
<evidence type="ECO:0000313" key="4">
    <source>
        <dbReference type="Proteomes" id="UP000028931"/>
    </source>
</evidence>
<sequence length="522" mass="59643">MRKRNYAQTADQPVRDPALAAAYVRMSTEHQQYSTENQLDTIRLYALTHALEIVQVYTDAGKSGLRLKGRDALKQLFDDVESGQAMYSTILVYDVSRWGRFQDPDVSASYEVRCRQAGVSVQYCAEQFQNDGSPVSNIIKSVKRMMAGEYSRELSVKVFAGQSRLIELGYRQGGTAGFGLRRQLIDATGSSKGELTRGTHKSIQTDRVILVPGPREEIHVVQQIYRDFVEEGRSEREIADRLNANGVLTDLERPWTRGTVHQVLINEKYIGNNVWNRYSFKLKQQRMRNEPAQWVRSDAAFQPIVSQLLFVAAQEIIQTRSYRMPDQEMLRRLKGLYEQRGYLSGLLIDEAETCPSSSAYQNRFGSLLRTYSLIGYTPSRDYQYLEANRQLRLMHPRLLNETTEKIHAVGGQVVVDPTTQLLRLNDELAVSLVLCRCHISGAGTKRWKVRFDLGLNPDITIAVRMAPGEEMALDYYILPAVDMHTPHLRLAENNQSNLEIYRFSTLDMLADLSRRSHYRRAA</sequence>
<dbReference type="PROSITE" id="PS51736">
    <property type="entry name" value="RECOMBINASES_3"/>
    <property type="match status" value="1"/>
</dbReference>
<dbReference type="OrthoDB" id="5479610at2"/>
<evidence type="ECO:0000259" key="1">
    <source>
        <dbReference type="PROSITE" id="PS51736"/>
    </source>
</evidence>
<dbReference type="AlphaFoldDB" id="A0A077F1G7"/>
<dbReference type="PANTHER" id="PTHR30461">
    <property type="entry name" value="DNA-INVERTASE FROM LAMBDOID PROPHAGE"/>
    <property type="match status" value="1"/>
</dbReference>
<dbReference type="HOGENOM" id="CLU_522558_0_0_6"/>
<feature type="domain" description="Resolvase/invertase-type recombinase catalytic" evidence="1">
    <location>
        <begin position="19"/>
        <end position="173"/>
    </location>
</feature>
<dbReference type="InterPro" id="IPR050639">
    <property type="entry name" value="SSR_resolvase"/>
</dbReference>
<organism evidence="3 4">
    <name type="scientific">Pseudomonas alkylphenolica</name>
    <dbReference type="NCBI Taxonomy" id="237609"/>
    <lineage>
        <taxon>Bacteria</taxon>
        <taxon>Pseudomonadati</taxon>
        <taxon>Pseudomonadota</taxon>
        <taxon>Gammaproteobacteria</taxon>
        <taxon>Pseudomonadales</taxon>
        <taxon>Pseudomonadaceae</taxon>
        <taxon>Pseudomonas</taxon>
    </lineage>
</organism>
<dbReference type="KEGG" id="palk:PSAKL28_00350"/>
<name>A0A077F1G7_9PSED</name>
<dbReference type="Gene3D" id="3.40.50.1390">
    <property type="entry name" value="Resolvase, N-terminal catalytic domain"/>
    <property type="match status" value="1"/>
</dbReference>
<reference evidence="3 4" key="1">
    <citation type="submission" date="2014-07" db="EMBL/GenBank/DDBJ databases">
        <authorList>
            <person name="Lee K."/>
            <person name="Lim J.Y."/>
            <person name="Hwang I."/>
        </authorList>
    </citation>
    <scope>NUCLEOTIDE SEQUENCE [LARGE SCALE GENOMIC DNA]</scope>
    <source>
        <strain evidence="3 4">KL28</strain>
    </source>
</reference>
<dbReference type="FunFam" id="3.40.50.1390:FF:000008">
    <property type="entry name" value="DNA recombinase"/>
    <property type="match status" value="1"/>
</dbReference>
<dbReference type="PANTHER" id="PTHR30461:SF23">
    <property type="entry name" value="DNA RECOMBINASE-RELATED"/>
    <property type="match status" value="1"/>
</dbReference>
<dbReference type="Pfam" id="PF07508">
    <property type="entry name" value="Recombinase"/>
    <property type="match status" value="1"/>
</dbReference>
<accession>A0A077F1G7</accession>
<proteinExistence type="predicted"/>
<dbReference type="EMBL" id="CP009048">
    <property type="protein sequence ID" value="AIL59273.1"/>
    <property type="molecule type" value="Genomic_DNA"/>
</dbReference>
<dbReference type="eggNOG" id="COG1961">
    <property type="taxonomic scope" value="Bacteria"/>
</dbReference>
<feature type="domain" description="Recombinase" evidence="2">
    <location>
        <begin position="199"/>
        <end position="323"/>
    </location>
</feature>
<dbReference type="CDD" id="cd00338">
    <property type="entry name" value="Ser_Recombinase"/>
    <property type="match status" value="1"/>
</dbReference>
<dbReference type="PROSITE" id="PS51737">
    <property type="entry name" value="RECOMBINASE_DNA_BIND"/>
    <property type="match status" value="1"/>
</dbReference>
<dbReference type="InterPro" id="IPR036162">
    <property type="entry name" value="Resolvase-like_N_sf"/>
</dbReference>
<evidence type="ECO:0000259" key="2">
    <source>
        <dbReference type="PROSITE" id="PS51737"/>
    </source>
</evidence>
<protein>
    <submittedName>
        <fullName evidence="3">Resolvase/recombinase family protein</fullName>
    </submittedName>
</protein>
<evidence type="ECO:0000313" key="3">
    <source>
        <dbReference type="EMBL" id="AIL59273.1"/>
    </source>
</evidence>
<dbReference type="GO" id="GO:0003677">
    <property type="term" value="F:DNA binding"/>
    <property type="evidence" value="ECO:0007669"/>
    <property type="project" value="InterPro"/>
</dbReference>
<dbReference type="GO" id="GO:0000150">
    <property type="term" value="F:DNA strand exchange activity"/>
    <property type="evidence" value="ECO:0007669"/>
    <property type="project" value="InterPro"/>
</dbReference>
<dbReference type="Pfam" id="PF00239">
    <property type="entry name" value="Resolvase"/>
    <property type="match status" value="1"/>
</dbReference>
<dbReference type="InterPro" id="IPR038109">
    <property type="entry name" value="DNA_bind_recomb_sf"/>
</dbReference>
<dbReference type="Proteomes" id="UP000028931">
    <property type="component" value="Chromosome"/>
</dbReference>
<dbReference type="RefSeq" id="WP_075226410.1">
    <property type="nucleotide sequence ID" value="NZ_CP009048.1"/>
</dbReference>
<dbReference type="InterPro" id="IPR006119">
    <property type="entry name" value="Resolv_N"/>
</dbReference>
<gene>
    <name evidence="3" type="ORF">PSAKL28_00350</name>
</gene>
<dbReference type="InterPro" id="IPR011109">
    <property type="entry name" value="DNA_bind_recombinase_dom"/>
</dbReference>